<dbReference type="RefSeq" id="WP_378264987.1">
    <property type="nucleotide sequence ID" value="NZ_JBHUKR010000007.1"/>
</dbReference>
<sequence length="95" mass="10099">MKPFRFGIVAGQAPDLASWTDLARRAESLGYDTLVSPDPQSGLDPFTTLSAAAAVTTELHVGTLVAVDKLAGLATNGTVRSTVAFWRSSRRCSKF</sequence>
<reference evidence="3" key="1">
    <citation type="journal article" date="2019" name="Int. J. Syst. Evol. Microbiol.">
        <title>The Global Catalogue of Microorganisms (GCM) 10K type strain sequencing project: providing services to taxonomists for standard genome sequencing and annotation.</title>
        <authorList>
            <consortium name="The Broad Institute Genomics Platform"/>
            <consortium name="The Broad Institute Genome Sequencing Center for Infectious Disease"/>
            <person name="Wu L."/>
            <person name="Ma J."/>
        </authorList>
    </citation>
    <scope>NUCLEOTIDE SEQUENCE [LARGE SCALE GENOMIC DNA]</scope>
    <source>
        <strain evidence="3">CGMCC 4.7645</strain>
    </source>
</reference>
<evidence type="ECO:0000313" key="3">
    <source>
        <dbReference type="Proteomes" id="UP001597417"/>
    </source>
</evidence>
<accession>A0ABW5FQL3</accession>
<dbReference type="SUPFAM" id="SSF51679">
    <property type="entry name" value="Bacterial luciferase-like"/>
    <property type="match status" value="1"/>
</dbReference>
<gene>
    <name evidence="2" type="ORF">ACFSXZ_13425</name>
</gene>
<protein>
    <submittedName>
        <fullName evidence="2">LLM class flavin-dependent oxidoreductase</fullName>
    </submittedName>
</protein>
<dbReference type="EMBL" id="JBHUKR010000007">
    <property type="protein sequence ID" value="MFD2417324.1"/>
    <property type="molecule type" value="Genomic_DNA"/>
</dbReference>
<feature type="domain" description="Luciferase-like" evidence="1">
    <location>
        <begin position="11"/>
        <end position="66"/>
    </location>
</feature>
<name>A0ABW5FQL3_9PSEU</name>
<proteinExistence type="predicted"/>
<organism evidence="2 3">
    <name type="scientific">Amycolatopsis pigmentata</name>
    <dbReference type="NCBI Taxonomy" id="450801"/>
    <lineage>
        <taxon>Bacteria</taxon>
        <taxon>Bacillati</taxon>
        <taxon>Actinomycetota</taxon>
        <taxon>Actinomycetes</taxon>
        <taxon>Pseudonocardiales</taxon>
        <taxon>Pseudonocardiaceae</taxon>
        <taxon>Amycolatopsis</taxon>
    </lineage>
</organism>
<comment type="caution">
    <text evidence="2">The sequence shown here is derived from an EMBL/GenBank/DDBJ whole genome shotgun (WGS) entry which is preliminary data.</text>
</comment>
<dbReference type="Gene3D" id="3.20.20.30">
    <property type="entry name" value="Luciferase-like domain"/>
    <property type="match status" value="1"/>
</dbReference>
<dbReference type="Proteomes" id="UP001597417">
    <property type="component" value="Unassembled WGS sequence"/>
</dbReference>
<keyword evidence="3" id="KW-1185">Reference proteome</keyword>
<evidence type="ECO:0000259" key="1">
    <source>
        <dbReference type="Pfam" id="PF00296"/>
    </source>
</evidence>
<evidence type="ECO:0000313" key="2">
    <source>
        <dbReference type="EMBL" id="MFD2417324.1"/>
    </source>
</evidence>
<dbReference type="Pfam" id="PF00296">
    <property type="entry name" value="Bac_luciferase"/>
    <property type="match status" value="1"/>
</dbReference>
<dbReference type="InterPro" id="IPR011251">
    <property type="entry name" value="Luciferase-like_dom"/>
</dbReference>
<dbReference type="InterPro" id="IPR036661">
    <property type="entry name" value="Luciferase-like_sf"/>
</dbReference>